<feature type="non-terminal residue" evidence="14">
    <location>
        <position position="2772"/>
    </location>
</feature>
<feature type="region of interest" description="Disordered" evidence="11">
    <location>
        <begin position="644"/>
        <end position="701"/>
    </location>
</feature>
<feature type="region of interest" description="Disordered" evidence="11">
    <location>
        <begin position="1295"/>
        <end position="1326"/>
    </location>
</feature>
<name>A0ABP0SD36_9DINO</name>
<keyword evidence="9 12" id="KW-0472">Membrane</keyword>
<feature type="region of interest" description="Disordered" evidence="11">
    <location>
        <begin position="192"/>
        <end position="218"/>
    </location>
</feature>
<dbReference type="InterPro" id="IPR039204">
    <property type="entry name" value="MRS2-like"/>
</dbReference>
<keyword evidence="4" id="KW-0106">Calcium</keyword>
<dbReference type="Pfam" id="PF22099">
    <property type="entry name" value="MRS2-like"/>
    <property type="match status" value="1"/>
</dbReference>
<feature type="compositionally biased region" description="Basic and acidic residues" evidence="11">
    <location>
        <begin position="2273"/>
        <end position="2291"/>
    </location>
</feature>
<dbReference type="InterPro" id="IPR011992">
    <property type="entry name" value="EF-hand-dom_pair"/>
</dbReference>
<feature type="compositionally biased region" description="Basic and acidic residues" evidence="11">
    <location>
        <begin position="1786"/>
        <end position="1795"/>
    </location>
</feature>
<feature type="transmembrane region" description="Helical" evidence="12">
    <location>
        <begin position="2747"/>
        <end position="2771"/>
    </location>
</feature>
<dbReference type="Pfam" id="PF13202">
    <property type="entry name" value="EF-hand_5"/>
    <property type="match status" value="2"/>
</dbReference>
<dbReference type="Proteomes" id="UP001642464">
    <property type="component" value="Unassembled WGS sequence"/>
</dbReference>
<feature type="compositionally biased region" description="Basic residues" evidence="11">
    <location>
        <begin position="201"/>
        <end position="218"/>
    </location>
</feature>
<dbReference type="PROSITE" id="PS00018">
    <property type="entry name" value="EF_HAND_1"/>
    <property type="match status" value="1"/>
</dbReference>
<feature type="region of interest" description="Disordered" evidence="11">
    <location>
        <begin position="2093"/>
        <end position="2183"/>
    </location>
</feature>
<accession>A0ABP0SD36</accession>
<protein>
    <submittedName>
        <fullName evidence="14">Chloroplastic</fullName>
    </submittedName>
</protein>
<feature type="compositionally biased region" description="Basic and acidic residues" evidence="11">
    <location>
        <begin position="1727"/>
        <end position="1743"/>
    </location>
</feature>
<evidence type="ECO:0000256" key="6">
    <source>
        <dbReference type="ARBA" id="ARBA00022946"/>
    </source>
</evidence>
<feature type="domain" description="EF-hand" evidence="13">
    <location>
        <begin position="516"/>
        <end position="551"/>
    </location>
</feature>
<organism evidence="14 15">
    <name type="scientific">Durusdinium trenchii</name>
    <dbReference type="NCBI Taxonomy" id="1381693"/>
    <lineage>
        <taxon>Eukaryota</taxon>
        <taxon>Sar</taxon>
        <taxon>Alveolata</taxon>
        <taxon>Dinophyceae</taxon>
        <taxon>Suessiales</taxon>
        <taxon>Symbiodiniaceae</taxon>
        <taxon>Durusdinium</taxon>
    </lineage>
</organism>
<evidence type="ECO:0000256" key="12">
    <source>
        <dbReference type="SAM" id="Phobius"/>
    </source>
</evidence>
<dbReference type="InterPro" id="IPR002048">
    <property type="entry name" value="EF_hand_dom"/>
</dbReference>
<evidence type="ECO:0000256" key="4">
    <source>
        <dbReference type="ARBA" id="ARBA00022837"/>
    </source>
</evidence>
<evidence type="ECO:0000256" key="5">
    <source>
        <dbReference type="ARBA" id="ARBA00022842"/>
    </source>
</evidence>
<feature type="compositionally biased region" description="Acidic residues" evidence="11">
    <location>
        <begin position="657"/>
        <end position="675"/>
    </location>
</feature>
<evidence type="ECO:0000256" key="3">
    <source>
        <dbReference type="ARBA" id="ARBA00022692"/>
    </source>
</evidence>
<evidence type="ECO:0000256" key="1">
    <source>
        <dbReference type="ARBA" id="ARBA00004141"/>
    </source>
</evidence>
<reference evidence="14 15" key="1">
    <citation type="submission" date="2024-02" db="EMBL/GenBank/DDBJ databases">
        <authorList>
            <person name="Chen Y."/>
            <person name="Shah S."/>
            <person name="Dougan E. K."/>
            <person name="Thang M."/>
            <person name="Chan C."/>
        </authorList>
    </citation>
    <scope>NUCLEOTIDE SEQUENCE [LARGE SCALE GENOMIC DNA]</scope>
</reference>
<feature type="region of interest" description="Disordered" evidence="11">
    <location>
        <begin position="1767"/>
        <end position="1848"/>
    </location>
</feature>
<evidence type="ECO:0000313" key="15">
    <source>
        <dbReference type="Proteomes" id="UP001642464"/>
    </source>
</evidence>
<dbReference type="Gene3D" id="2.40.128.330">
    <property type="match status" value="1"/>
</dbReference>
<proteinExistence type="predicted"/>
<feature type="compositionally biased region" description="Low complexity" evidence="11">
    <location>
        <begin position="2157"/>
        <end position="2183"/>
    </location>
</feature>
<feature type="region of interest" description="Disordered" evidence="11">
    <location>
        <begin position="2273"/>
        <end position="2340"/>
    </location>
</feature>
<dbReference type="SMART" id="SM00054">
    <property type="entry name" value="EFh"/>
    <property type="match status" value="2"/>
</dbReference>
<feature type="coiled-coil region" evidence="10">
    <location>
        <begin position="2671"/>
        <end position="2698"/>
    </location>
</feature>
<dbReference type="Gene3D" id="1.10.238.10">
    <property type="entry name" value="EF-hand"/>
    <property type="match status" value="1"/>
</dbReference>
<feature type="compositionally biased region" description="Acidic residues" evidence="11">
    <location>
        <begin position="2406"/>
        <end position="2425"/>
    </location>
</feature>
<evidence type="ECO:0000256" key="10">
    <source>
        <dbReference type="SAM" id="Coils"/>
    </source>
</evidence>
<keyword evidence="3 12" id="KW-0812">Transmembrane</keyword>
<feature type="compositionally biased region" description="Basic and acidic residues" evidence="11">
    <location>
        <begin position="1295"/>
        <end position="1304"/>
    </location>
</feature>
<feature type="compositionally biased region" description="Basic and acidic residues" evidence="11">
    <location>
        <begin position="2308"/>
        <end position="2318"/>
    </location>
</feature>
<dbReference type="PANTHER" id="PTHR13890:SF0">
    <property type="entry name" value="MAGNESIUM TRANSPORTER MRS2 HOMOLOG, MITOCHONDRIAL"/>
    <property type="match status" value="1"/>
</dbReference>
<evidence type="ECO:0000256" key="2">
    <source>
        <dbReference type="ARBA" id="ARBA00022448"/>
    </source>
</evidence>
<evidence type="ECO:0000256" key="8">
    <source>
        <dbReference type="ARBA" id="ARBA00023065"/>
    </source>
</evidence>
<keyword evidence="10" id="KW-0175">Coiled coil</keyword>
<evidence type="ECO:0000256" key="7">
    <source>
        <dbReference type="ARBA" id="ARBA00022989"/>
    </source>
</evidence>
<keyword evidence="7 12" id="KW-1133">Transmembrane helix</keyword>
<dbReference type="SUPFAM" id="SSF47473">
    <property type="entry name" value="EF-hand"/>
    <property type="match status" value="1"/>
</dbReference>
<dbReference type="InterPro" id="IPR018247">
    <property type="entry name" value="EF_Hand_1_Ca_BS"/>
</dbReference>
<comment type="caution">
    <text evidence="14">The sequence shown here is derived from an EMBL/GenBank/DDBJ whole genome shotgun (WGS) entry which is preliminary data.</text>
</comment>
<feature type="region of interest" description="Disordered" evidence="11">
    <location>
        <begin position="457"/>
        <end position="484"/>
    </location>
</feature>
<feature type="region of interest" description="Disordered" evidence="11">
    <location>
        <begin position="2236"/>
        <end position="2261"/>
    </location>
</feature>
<dbReference type="Gene3D" id="1.20.58.340">
    <property type="entry name" value="Magnesium transport protein CorA, transmembrane region"/>
    <property type="match status" value="1"/>
</dbReference>
<keyword evidence="6" id="KW-0809">Transit peptide</keyword>
<dbReference type="CDD" id="cd12823">
    <property type="entry name" value="Mrs2_Mfm1p-like"/>
    <property type="match status" value="1"/>
</dbReference>
<evidence type="ECO:0000256" key="11">
    <source>
        <dbReference type="SAM" id="MobiDB-lite"/>
    </source>
</evidence>
<gene>
    <name evidence="14" type="ORF">SCF082_LOCUS51227</name>
</gene>
<evidence type="ECO:0000256" key="9">
    <source>
        <dbReference type="ARBA" id="ARBA00023136"/>
    </source>
</evidence>
<dbReference type="EMBL" id="CAXAMM010043491">
    <property type="protein sequence ID" value="CAK9110282.1"/>
    <property type="molecule type" value="Genomic_DNA"/>
</dbReference>
<keyword evidence="5" id="KW-0460">Magnesium</keyword>
<feature type="region of interest" description="Disordered" evidence="11">
    <location>
        <begin position="1428"/>
        <end position="1453"/>
    </location>
</feature>
<keyword evidence="15" id="KW-1185">Reference proteome</keyword>
<feature type="region of interest" description="Disordered" evidence="11">
    <location>
        <begin position="615"/>
        <end position="634"/>
    </location>
</feature>
<sequence>MEQGAGSRWVAAVRDAVARCGTGLEGAFRRLQYADTHDSERAIGRKELFAGLAHGFGVKVPFELRQEVFAAIDANGDGVVDFRFDFASLFEEREPGNGERKPSMLQRERLLLRELSRVARNQGCSLEAAIWRSRDKEKGHDASSFAVACQALAPGLDLAPLLQAVEQISPQPFQFEHFRKFFQPVLDQIGTTQNTSTSHNAVKKSSTKRKSKNKKKSTLKNQDVPLFGAIPSSASFVLLLDASPVMDQLMDNGLTRFRTSVEACSEMLRGEVGKRPHALHRFNIMIFGQAHKLVKWQQHSVPLDDKSCCDAIEFLHMRERAFQANTRGEEPEATGDASLPTGPQVFRCALQDIVRRDAISHIYAVVSMDRGASANSLRNLKTRKIRRLLTTRARPGAKTRPSTAALMKPDPRSSLRLSFCVIGTRPDNQSKSFSKLATFSGGELRWIGPDGLLVAGSGNNSPRSSRHVASTSNTTPRVPAKNQRSPRNCFWWNEQTSDEAMRLKHTFSEVCKAMLKQSMTLDKGFETFDTNHDGIVSIAEFLSGLRTMLGTLSFVESKADEYRIWRCLDPVEQGSIMRAPFCAFFMGTAQLLGLPFPGFDSSEVEKQAVLHLERMRAEDLPPTPARETFPEKHPIESAQGDVLSTSSSLGWLPSPEPEGEDLEGDEVNAGEVDDNEQQRVEVEATQEQESEPTANFNGLGSIKTPKRPALLLRTVPCVLDGASIGNGNLADWKTNLEWWQMYCDHQDAKARLEGLQWSLAAHRQTRGFCPAPFATAAAAACKRVESGQLDTPGLLHPRLSSYELQDGQTPFRFQLSSKLTVNQTWMSLCRRQGADASVPATFASLHSLEMNHWLQNCQSRAVRQLRASASILDPKGHSVLFGEGKAWTASIENRQLARAAALIGSRIRGLDENDTEALRVVRGVGLLPPRTKTAAPRLALNLESNVWVDVSQGSKTSKRAVRRAELFVEYCCGASDGERFVPPGETMPLSRFWGRLQCHAVSSAETRTRWNKLQVTARLLALPGFMPHSSCIKASRGMVCLGPDGQHVELNSSVVKQACPASLRFKAVHLRGGLDEGLSVFSLKKFPKRPFRSPWLQKLAEAESKVVRLQWQTHGKDQTPSMEDLWIVEVAPEWFHDGDQGWLELEACQELIRACFENGTAMQGTNYVGVTLPELRADTGLQPVRALPGTHCFTRLHLDATGCWMQACCTGSWELESHDLAPAEREQEEHCVESCPAAGEHAKMSSDLLGSEELVLTRPLLFITRREDHVLSVLLVGRDAWVEVPGIQVEMPSRELSPRTDLRSPTRLLPAKSPRKEAGKGPIRIPDGSTTEEVVMILRQVIQEAIARTSSGASLESFFDAFVELNERGAPPNDKSQRKLTRKGLELGIRRTLGMKLPWAQFDALFVHLRGQQESISKRRFVRCFRPGQHIGSTPKDQQREQLQQQSSSCDKDETSWVRETMYDLIDAMLDKGLQPSTVFPNGASVAAFARFVTSLNIGVSKTKIFKLMSLMDVENKRRVPSGSDFGSLIAVVVEERLEDLFELQEDTEVSATTKESVADHIRELESWLFDMAIDEFRERFRAEPAAVPRRVLEAVIAANQLAEEINRGSAEDDLQFVRKQHLQIINDFAQAQEASLGPRYLDMVLAQGCWGSRWFHAGNVAARHRGQLPAPFSFLLRKAGIELEIDAASLTSPPPSPAHQRRLRRVLARTESRMRRKRLESSSAVPKKEMISRPKTAQERTRNAPQTVHVDWEPLAAAKVRAIARPATASRGFRRPAPQNPGRNLVDKNNHKSEAPIGQRQAPTSDVSPLADASPNWTDLEIPALSSDDMDNYDEDDVVSSDSSSPTSEFYGAALSRRAPVNAKWVHSDVDSAANDLLRQHIRDADVKEEEKGRNTLGHAVRECKENVALDAGPVHLKAGDAYNKVHGQDDCSGPAHGPWELLRALHLRHGLEIDALSAKGKDCRCGRGHDLEEGGVIGGEGWVRVDFLAICPCHGEDDDQSGKDCNRGKRGNVRDMVEGAQLAKRKQKENGEHGEPPLAPLGEVVKERLKGFCARQNVNREIAEERHINEPKDNLLPHDAAHFEGAVPIRHGARKPGLQPMEQQPTIQTQRREHQKQEDPTPQPQHSKRVRQREHAGPKLTGLSSSSPSAPPAAAPTVPSSLPSVATAASDPTPSSSGCSSAAARSSAILAAPPQRLRVQQHLRQSRAPSPQLQHLITSRTFVMLPGAAAAAGAEPAAAGGGGGSAAAHAGGAPAEREDVDVERADMVHDDHEDHHGDHHGDHVDDHDAASGGTRRGSSEELEPGVLREARARGEGAGRSGRQSKGSGARNDGEKRRRDRLRFLKEMSKRIQDKSFSQRKSSPFFLRPDPLLMLQLNKDGSHVIREMSREDILEEARAALPEVPMDDDEDSDEEEIDDEEEEGASAGPERSPSRAMTIRQDDEDDEDEQEKNLEWTEEMDDASSMKDSEIMLERGTLLKEQLEGALQPRDTRMFDPSFSNSHDPEILVRRHAVLVSLATAKALVLHDRMFVAIPDGADELLEMILMRFKDLEAVPMTFEMKAYEAVFITACNLVEEDYREIRPVVVRAMRGVLKATSGVILERVRAAKRSIREMENKVALLRRAFTEVLNSNEDMALMRLSELRMFPERFSKSATAEWASRHEEIELLLENYLQTLDGVHLDIKEVEQDLESARAATSLRLSTAQNRLLTVDVLVSSVTAASTLGALVAGSFGMNLSSGVEEDPYWFWAVFGVIVVGAPAAIALFFAAIH</sequence>
<evidence type="ECO:0000313" key="14">
    <source>
        <dbReference type="EMBL" id="CAK9110282.1"/>
    </source>
</evidence>
<feature type="compositionally biased region" description="Acidic residues" evidence="11">
    <location>
        <begin position="1829"/>
        <end position="1840"/>
    </location>
</feature>
<comment type="subcellular location">
    <subcellularLocation>
        <location evidence="1">Membrane</location>
        <topology evidence="1">Multi-pass membrane protein</topology>
    </subcellularLocation>
</comment>
<evidence type="ECO:0000259" key="13">
    <source>
        <dbReference type="PROSITE" id="PS50222"/>
    </source>
</evidence>
<dbReference type="PANTHER" id="PTHR13890">
    <property type="entry name" value="RNA SPLICING PROTEIN MRS2, MITOCHONDRIAL"/>
    <property type="match status" value="1"/>
</dbReference>
<feature type="transmembrane region" description="Helical" evidence="12">
    <location>
        <begin position="2715"/>
        <end position="2735"/>
    </location>
</feature>
<feature type="compositionally biased region" description="Basic and acidic residues" evidence="11">
    <location>
        <begin position="2112"/>
        <end position="2121"/>
    </location>
</feature>
<feature type="region of interest" description="Disordered" evidence="11">
    <location>
        <begin position="2399"/>
        <end position="2466"/>
    </location>
</feature>
<dbReference type="PROSITE" id="PS50222">
    <property type="entry name" value="EF_HAND_2"/>
    <property type="match status" value="1"/>
</dbReference>
<feature type="compositionally biased region" description="Acidic residues" evidence="11">
    <location>
        <begin position="2443"/>
        <end position="2463"/>
    </location>
</feature>
<keyword evidence="8" id="KW-0406">Ion transport</keyword>
<keyword evidence="2" id="KW-0813">Transport</keyword>
<feature type="region of interest" description="Disordered" evidence="11">
    <location>
        <begin position="1713"/>
        <end position="1746"/>
    </location>
</feature>